<evidence type="ECO:0000313" key="3">
    <source>
        <dbReference type="Proteomes" id="UP000191448"/>
    </source>
</evidence>
<dbReference type="Proteomes" id="UP000191448">
    <property type="component" value="Unassembled WGS sequence"/>
</dbReference>
<dbReference type="RefSeq" id="WP_080023150.1">
    <property type="nucleotide sequence ID" value="NZ_LTAY01000048.1"/>
</dbReference>
<evidence type="ECO:0000313" key="2">
    <source>
        <dbReference type="EMBL" id="OPX47391.1"/>
    </source>
</evidence>
<keyword evidence="1" id="KW-0472">Membrane</keyword>
<keyword evidence="1" id="KW-1133">Transmembrane helix</keyword>
<dbReference type="EMBL" id="LTAY01000048">
    <property type="protein sequence ID" value="OPX47391.1"/>
    <property type="molecule type" value="Genomic_DNA"/>
</dbReference>
<organism evidence="2 3">
    <name type="scientific">Clostridium thermobutyricum DSM 4928</name>
    <dbReference type="NCBI Taxonomy" id="1121339"/>
    <lineage>
        <taxon>Bacteria</taxon>
        <taxon>Bacillati</taxon>
        <taxon>Bacillota</taxon>
        <taxon>Clostridia</taxon>
        <taxon>Eubacteriales</taxon>
        <taxon>Clostridiaceae</taxon>
        <taxon>Clostridium</taxon>
    </lineage>
</organism>
<dbReference type="AlphaFoldDB" id="A0A1V4SU50"/>
<keyword evidence="1" id="KW-0812">Transmembrane</keyword>
<sequence>MKKTMVSIAVIVIAIIIGVVLVKYVNKNGLFTKSGLDKIQINEIIATNDVTGKVTNITDADAISRFFDELNSIEVPKENKKEEAHSGCNVPGRNKYYIELKSNNEKIVGDVIISKEGDIKVNNFENKYIKEIKDTEAANNIEKLIQTNINL</sequence>
<feature type="transmembrane region" description="Helical" evidence="1">
    <location>
        <begin position="6"/>
        <end position="25"/>
    </location>
</feature>
<reference evidence="2 3" key="1">
    <citation type="submission" date="2016-02" db="EMBL/GenBank/DDBJ databases">
        <title>Genome sequence of Clostridium thermobutyricum DSM 4928.</title>
        <authorList>
            <person name="Poehlein A."/>
            <person name="Daniel R."/>
        </authorList>
    </citation>
    <scope>NUCLEOTIDE SEQUENCE [LARGE SCALE GENOMIC DNA]</scope>
    <source>
        <strain evidence="2 3">DSM 4928</strain>
    </source>
</reference>
<accession>A0A1V4SU50</accession>
<comment type="caution">
    <text evidence="2">The sequence shown here is derived from an EMBL/GenBank/DDBJ whole genome shotgun (WGS) entry which is preliminary data.</text>
</comment>
<protein>
    <submittedName>
        <fullName evidence="2">Uncharacterized protein</fullName>
    </submittedName>
</protein>
<gene>
    <name evidence="2" type="ORF">CLTHE_19540</name>
</gene>
<proteinExistence type="predicted"/>
<name>A0A1V4SU50_9CLOT</name>
<evidence type="ECO:0000256" key="1">
    <source>
        <dbReference type="SAM" id="Phobius"/>
    </source>
</evidence>